<proteinExistence type="inferred from homology"/>
<dbReference type="SMART" id="SM00631">
    <property type="entry name" value="Zn_pept"/>
    <property type="match status" value="1"/>
</dbReference>
<dbReference type="PANTHER" id="PTHR11705:SF143">
    <property type="entry name" value="SLL0236 PROTEIN"/>
    <property type="match status" value="1"/>
</dbReference>
<evidence type="ECO:0000313" key="11">
    <source>
        <dbReference type="Proteomes" id="UP001596380"/>
    </source>
</evidence>
<evidence type="ECO:0000256" key="6">
    <source>
        <dbReference type="ARBA" id="ARBA00023049"/>
    </source>
</evidence>
<dbReference type="SUPFAM" id="SSF53187">
    <property type="entry name" value="Zn-dependent exopeptidases"/>
    <property type="match status" value="1"/>
</dbReference>
<accession>A0ABW2CZD6</accession>
<dbReference type="PROSITE" id="PS52035">
    <property type="entry name" value="PEPTIDASE_M14"/>
    <property type="match status" value="1"/>
</dbReference>
<keyword evidence="4" id="KW-0378">Hydrolase</keyword>
<protein>
    <submittedName>
        <fullName evidence="10">M14 family zinc carboxypeptidase</fullName>
    </submittedName>
</protein>
<dbReference type="Pfam" id="PF00246">
    <property type="entry name" value="Peptidase_M14"/>
    <property type="match status" value="1"/>
</dbReference>
<evidence type="ECO:0000256" key="1">
    <source>
        <dbReference type="ARBA" id="ARBA00001947"/>
    </source>
</evidence>
<keyword evidence="3" id="KW-0645">Protease</keyword>
<sequence>MPFRKTAALACAALSALGLAAAPARAETGKISIVRVDVPDKTAARKLAASDLDIMTIRPGKAQVLLYGPDDASKLRRAGLRATTLVTDVAAKNREARAAEEAAARRGERSDLPTGRVTYRTLRETNDELKELARRYPTRVKRFRLPHKSLLGQDVYGLEISNRVAVSDRKPAFLLTGLHHSREWPTVDLTMEFAWDVLKNRNPLLDRAKLIVVPIVNPDGYDMSRSLVQEQKRRNCRVVDGRIPTRAECAANPDKGVDLNRNYGAFWGGPGAGTGVTDSNYRGAAPFSEPEIQNMRDLITTHQITVAISNHTPDAKVLRVPSAPNEPKPAEEAAYDALGRRLAGHTGWETGPWPDVYYDASGTTEEMAFYATGAFAFTFENTPGHDGSYSFHPEYKYVIDQYLGRGMYARSNVRRAFLEAFEAAADRGLHSVIKGRAPMGRTLTLTKDIDLHTSAVRNPDGTTGAARHVPTALTSTMSTRLGGSFTWDVNPSPRQDQYATRLLPESYTLTCSLWGKPRKRVRVSVARGGTATVDLRGC</sequence>
<dbReference type="GO" id="GO:0004180">
    <property type="term" value="F:carboxypeptidase activity"/>
    <property type="evidence" value="ECO:0007669"/>
    <property type="project" value="UniProtKB-KW"/>
</dbReference>
<keyword evidence="5" id="KW-0862">Zinc</keyword>
<keyword evidence="8" id="KW-0732">Signal</keyword>
<dbReference type="EMBL" id="JBHSXS010000075">
    <property type="protein sequence ID" value="MFC6887219.1"/>
    <property type="molecule type" value="Genomic_DNA"/>
</dbReference>
<comment type="cofactor">
    <cofactor evidence="1">
        <name>Zn(2+)</name>
        <dbReference type="ChEBI" id="CHEBI:29105"/>
    </cofactor>
</comment>
<evidence type="ECO:0000313" key="10">
    <source>
        <dbReference type="EMBL" id="MFC6887219.1"/>
    </source>
</evidence>
<reference evidence="11" key="1">
    <citation type="journal article" date="2019" name="Int. J. Syst. Evol. Microbiol.">
        <title>The Global Catalogue of Microorganisms (GCM) 10K type strain sequencing project: providing services to taxonomists for standard genome sequencing and annotation.</title>
        <authorList>
            <consortium name="The Broad Institute Genomics Platform"/>
            <consortium name="The Broad Institute Genome Sequencing Center for Infectious Disease"/>
            <person name="Wu L."/>
            <person name="Ma J."/>
        </authorList>
    </citation>
    <scope>NUCLEOTIDE SEQUENCE [LARGE SCALE GENOMIC DNA]</scope>
    <source>
        <strain evidence="11">JCM 3369</strain>
    </source>
</reference>
<evidence type="ECO:0000256" key="7">
    <source>
        <dbReference type="PROSITE-ProRule" id="PRU01379"/>
    </source>
</evidence>
<keyword evidence="10" id="KW-0121">Carboxypeptidase</keyword>
<evidence type="ECO:0000259" key="9">
    <source>
        <dbReference type="PROSITE" id="PS52035"/>
    </source>
</evidence>
<dbReference type="Proteomes" id="UP001596380">
    <property type="component" value="Unassembled WGS sequence"/>
</dbReference>
<evidence type="ECO:0000256" key="2">
    <source>
        <dbReference type="ARBA" id="ARBA00005988"/>
    </source>
</evidence>
<dbReference type="InterPro" id="IPR000834">
    <property type="entry name" value="Peptidase_M14"/>
</dbReference>
<evidence type="ECO:0000256" key="3">
    <source>
        <dbReference type="ARBA" id="ARBA00022670"/>
    </source>
</evidence>
<evidence type="ECO:0000256" key="4">
    <source>
        <dbReference type="ARBA" id="ARBA00022801"/>
    </source>
</evidence>
<feature type="chain" id="PRO_5046753789" evidence="8">
    <location>
        <begin position="27"/>
        <end position="538"/>
    </location>
</feature>
<keyword evidence="6" id="KW-0482">Metalloprotease</keyword>
<dbReference type="RefSeq" id="WP_160819015.1">
    <property type="nucleotide sequence ID" value="NZ_JBHSXE010000001.1"/>
</dbReference>
<comment type="caution">
    <text evidence="10">The sequence shown here is derived from an EMBL/GenBank/DDBJ whole genome shotgun (WGS) entry which is preliminary data.</text>
</comment>
<keyword evidence="11" id="KW-1185">Reference proteome</keyword>
<comment type="similarity">
    <text evidence="2 7">Belongs to the peptidase M14 family.</text>
</comment>
<gene>
    <name evidence="10" type="ORF">ACFQKB_46175</name>
</gene>
<dbReference type="PANTHER" id="PTHR11705">
    <property type="entry name" value="PROTEASE FAMILY M14 CARBOXYPEPTIDASE A,B"/>
    <property type="match status" value="1"/>
</dbReference>
<evidence type="ECO:0000256" key="8">
    <source>
        <dbReference type="SAM" id="SignalP"/>
    </source>
</evidence>
<feature type="signal peptide" evidence="8">
    <location>
        <begin position="1"/>
        <end position="26"/>
    </location>
</feature>
<name>A0ABW2CZD6_9ACTN</name>
<dbReference type="Gene3D" id="3.40.630.10">
    <property type="entry name" value="Zn peptidases"/>
    <property type="match status" value="1"/>
</dbReference>
<feature type="active site" description="Proton donor/acceptor" evidence="7">
    <location>
        <position position="380"/>
    </location>
</feature>
<feature type="domain" description="Peptidase M14" evidence="9">
    <location>
        <begin position="118"/>
        <end position="406"/>
    </location>
</feature>
<evidence type="ECO:0000256" key="5">
    <source>
        <dbReference type="ARBA" id="ARBA00022833"/>
    </source>
</evidence>
<organism evidence="10 11">
    <name type="scientific">Actinomadura yumaensis</name>
    <dbReference type="NCBI Taxonomy" id="111807"/>
    <lineage>
        <taxon>Bacteria</taxon>
        <taxon>Bacillati</taxon>
        <taxon>Actinomycetota</taxon>
        <taxon>Actinomycetes</taxon>
        <taxon>Streptosporangiales</taxon>
        <taxon>Thermomonosporaceae</taxon>
        <taxon>Actinomadura</taxon>
    </lineage>
</organism>